<accession>A0A511DWR2</accession>
<feature type="chain" id="PRO_5043736316" evidence="2">
    <location>
        <begin position="32"/>
        <end position="355"/>
    </location>
</feature>
<dbReference type="Proteomes" id="UP000321893">
    <property type="component" value="Unassembled WGS sequence"/>
</dbReference>
<feature type="region of interest" description="Disordered" evidence="1">
    <location>
        <begin position="99"/>
        <end position="197"/>
    </location>
</feature>
<feature type="compositionally biased region" description="Polar residues" evidence="1">
    <location>
        <begin position="148"/>
        <end position="159"/>
    </location>
</feature>
<comment type="caution">
    <text evidence="3">The sequence shown here is derived from an EMBL/GenBank/DDBJ whole genome shotgun (WGS) entry which is preliminary data.</text>
</comment>
<feature type="compositionally biased region" description="Low complexity" evidence="1">
    <location>
        <begin position="99"/>
        <end position="147"/>
    </location>
</feature>
<keyword evidence="2" id="KW-0732">Signal</keyword>
<feature type="region of interest" description="Disordered" evidence="1">
    <location>
        <begin position="36"/>
        <end position="85"/>
    </location>
</feature>
<evidence type="ECO:0000313" key="4">
    <source>
        <dbReference type="Proteomes" id="UP000321893"/>
    </source>
</evidence>
<evidence type="ECO:0000256" key="2">
    <source>
        <dbReference type="SAM" id="SignalP"/>
    </source>
</evidence>
<organism evidence="3 4">
    <name type="scientific">Lentilactobacillus kefiri</name>
    <name type="common">Lactobacillus kefiri</name>
    <dbReference type="NCBI Taxonomy" id="33962"/>
    <lineage>
        <taxon>Bacteria</taxon>
        <taxon>Bacillati</taxon>
        <taxon>Bacillota</taxon>
        <taxon>Bacilli</taxon>
        <taxon>Lactobacillales</taxon>
        <taxon>Lactobacillaceae</taxon>
        <taxon>Lentilactobacillus</taxon>
    </lineage>
</organism>
<dbReference type="GeneID" id="71566805"/>
<feature type="signal peptide" evidence="2">
    <location>
        <begin position="1"/>
        <end position="31"/>
    </location>
</feature>
<keyword evidence="4" id="KW-1185">Reference proteome</keyword>
<proteinExistence type="predicted"/>
<reference evidence="3" key="1">
    <citation type="submission" date="2019-07" db="EMBL/GenBank/DDBJ databases">
        <title>Whole genome shotgun sequence of Lactobacillus kefiri NBRC 15888.</title>
        <authorList>
            <person name="Hosoyama A."/>
            <person name="Uohara A."/>
            <person name="Ohji S."/>
            <person name="Ichikawa N."/>
        </authorList>
    </citation>
    <scope>NUCLEOTIDE SEQUENCE [LARGE SCALE GENOMIC DNA]</scope>
    <source>
        <strain evidence="3">NBRC 15888</strain>
    </source>
</reference>
<dbReference type="AlphaFoldDB" id="A0A511DWR2"/>
<dbReference type="EMBL" id="BJVK01000042">
    <property type="protein sequence ID" value="GEL29272.1"/>
    <property type="molecule type" value="Genomic_DNA"/>
</dbReference>
<feature type="compositionally biased region" description="Basic residues" evidence="1">
    <location>
        <begin position="160"/>
        <end position="170"/>
    </location>
</feature>
<evidence type="ECO:0000313" key="3">
    <source>
        <dbReference type="EMBL" id="GEL29272.1"/>
    </source>
</evidence>
<sequence>MKPNKYLFRAFSLVGISLLSLLLVSTTGASAHDLSQYTPVTTDQNQNNNSDNNDDNNNNDNNNNGGGGYIPGGIPGGGSSNNNNGGGISAGGATAGATTNNGSSSATVATNSQNQSQTTNSNTVTTGNTVNTSSSAEQNGNSSSNAQTSTDKSAQTASTKPKKQSPKKVSRKESQNDRIRSVSNSQKRYEHVNQRETQAKSKLLNKYAAHANGIFHHKKYYWAEKRVAPKPKGKWRVRKKRSYVVNIPKYISKAGSVVISDYVASKLEAKGHMSKSMASFIAGMLAPDLKRGNNYMHAESLHRANKYVSQYKDVIWAYRHKGRRGFLGKSVRTQSFVKKYKIIKIRKKRPWWMWW</sequence>
<protein>
    <submittedName>
        <fullName evidence="3">Uncharacterized protein</fullName>
    </submittedName>
</protein>
<feature type="compositionally biased region" description="Gly residues" evidence="1">
    <location>
        <begin position="64"/>
        <end position="85"/>
    </location>
</feature>
<name>A0A511DWR2_LENKE</name>
<gene>
    <name evidence="3" type="ORF">LKE01_20920</name>
</gene>
<evidence type="ECO:0000256" key="1">
    <source>
        <dbReference type="SAM" id="MobiDB-lite"/>
    </source>
</evidence>
<feature type="compositionally biased region" description="Basic and acidic residues" evidence="1">
    <location>
        <begin position="187"/>
        <end position="197"/>
    </location>
</feature>
<feature type="compositionally biased region" description="Basic and acidic residues" evidence="1">
    <location>
        <begin position="171"/>
        <end position="180"/>
    </location>
</feature>
<feature type="compositionally biased region" description="Low complexity" evidence="1">
    <location>
        <begin position="41"/>
        <end position="63"/>
    </location>
</feature>
<dbReference type="RefSeq" id="WP_095345027.1">
    <property type="nucleotide sequence ID" value="NZ_BJVK01000042.1"/>
</dbReference>